<comment type="similarity">
    <text evidence="1">Belongs to the metallo-beta-lactamase superfamily. Class-B beta-lactamase family.</text>
</comment>
<keyword evidence="5" id="KW-1185">Reference proteome</keyword>
<dbReference type="CDD" id="cd16282">
    <property type="entry name" value="metallo-hydrolase-like_MBL-fold"/>
    <property type="match status" value="1"/>
</dbReference>
<comment type="caution">
    <text evidence="4">The sequence shown here is derived from an EMBL/GenBank/DDBJ whole genome shotgun (WGS) entry which is preliminary data.</text>
</comment>
<dbReference type="Pfam" id="PF00753">
    <property type="entry name" value="Lactamase_B"/>
    <property type="match status" value="1"/>
</dbReference>
<sequence length="320" mass="34609">MAITMTGDGRTGDITMLKKCFIAALVLGLPQSVAAQTLEVENVAQDVWALVGPKVQRDADNLGNNATFGVVVTPEGVVLVDPGGSWKGAAMIDAAIDTITDQPVTHVINTGGQDHRWLGNGYWQAQGAEVIASDAAVADHEDRGSMQMTGLRQLIGEEGLEGTEPSYADTTFDSDHLLEVGGLRFEIMHRGQAHTPGDSFVWLPARDVMFTGDIVYVERILGVGGQSNVKSWINAYQAMAAFNPAHVVPGHGQPTTLEQAKADTYDYLVNLRTRIGDLIEDGGDIMDAPEIDQSGWTYLEQFDSLAGRNAQTTYEQMEWE</sequence>
<accession>A0A967EK19</accession>
<reference evidence="4" key="1">
    <citation type="submission" date="2020-03" db="EMBL/GenBank/DDBJ databases">
        <title>Roseovarius gahaiensis sp. nov., isolated from Gahai Saline Lake, China.</title>
        <authorList>
            <person name="Sun X."/>
        </authorList>
    </citation>
    <scope>NUCLEOTIDE SEQUENCE</scope>
    <source>
        <strain evidence="4">GH877</strain>
    </source>
</reference>
<protein>
    <submittedName>
        <fullName evidence="4">MBL fold metallo-hydrolase</fullName>
    </submittedName>
</protein>
<evidence type="ECO:0000259" key="3">
    <source>
        <dbReference type="SMART" id="SM00849"/>
    </source>
</evidence>
<keyword evidence="2" id="KW-0732">Signal</keyword>
<feature type="chain" id="PRO_5037628993" evidence="2">
    <location>
        <begin position="36"/>
        <end position="320"/>
    </location>
</feature>
<proteinExistence type="inferred from homology"/>
<evidence type="ECO:0000313" key="4">
    <source>
        <dbReference type="EMBL" id="NHQ73534.1"/>
    </source>
</evidence>
<dbReference type="AlphaFoldDB" id="A0A967EK19"/>
<dbReference type="Gene3D" id="3.60.15.10">
    <property type="entry name" value="Ribonuclease Z/Hydroxyacylglutathione hydrolase-like"/>
    <property type="match status" value="1"/>
</dbReference>
<dbReference type="EMBL" id="JAAORB010000003">
    <property type="protein sequence ID" value="NHQ73534.1"/>
    <property type="molecule type" value="Genomic_DNA"/>
</dbReference>
<evidence type="ECO:0000256" key="2">
    <source>
        <dbReference type="SAM" id="SignalP"/>
    </source>
</evidence>
<feature type="signal peptide" evidence="2">
    <location>
        <begin position="1"/>
        <end position="35"/>
    </location>
</feature>
<evidence type="ECO:0000256" key="1">
    <source>
        <dbReference type="ARBA" id="ARBA00005250"/>
    </source>
</evidence>
<name>A0A967EK19_9RHOB</name>
<dbReference type="InterPro" id="IPR001279">
    <property type="entry name" value="Metallo-B-lactamas"/>
</dbReference>
<dbReference type="SUPFAM" id="SSF56281">
    <property type="entry name" value="Metallo-hydrolase/oxidoreductase"/>
    <property type="match status" value="1"/>
</dbReference>
<feature type="domain" description="Metallo-beta-lactamase" evidence="3">
    <location>
        <begin position="65"/>
        <end position="251"/>
    </location>
</feature>
<dbReference type="Proteomes" id="UP000639775">
    <property type="component" value="Unassembled WGS sequence"/>
</dbReference>
<organism evidence="4 5">
    <name type="scientific">Roseovarius gahaiensis</name>
    <dbReference type="NCBI Taxonomy" id="2716691"/>
    <lineage>
        <taxon>Bacteria</taxon>
        <taxon>Pseudomonadati</taxon>
        <taxon>Pseudomonadota</taxon>
        <taxon>Alphaproteobacteria</taxon>
        <taxon>Rhodobacterales</taxon>
        <taxon>Roseobacteraceae</taxon>
        <taxon>Roseovarius</taxon>
    </lineage>
</organism>
<dbReference type="InterPro" id="IPR050855">
    <property type="entry name" value="NDM-1-like"/>
</dbReference>
<gene>
    <name evidence="4" type="ORF">HAT86_03510</name>
</gene>
<dbReference type="PANTHER" id="PTHR42951">
    <property type="entry name" value="METALLO-BETA-LACTAMASE DOMAIN-CONTAINING"/>
    <property type="match status" value="1"/>
</dbReference>
<dbReference type="GO" id="GO:0017001">
    <property type="term" value="P:antibiotic catabolic process"/>
    <property type="evidence" value="ECO:0007669"/>
    <property type="project" value="UniProtKB-ARBA"/>
</dbReference>
<dbReference type="InterPro" id="IPR036866">
    <property type="entry name" value="RibonucZ/Hydroxyglut_hydro"/>
</dbReference>
<dbReference type="PANTHER" id="PTHR42951:SF4">
    <property type="entry name" value="ACYL-COENZYME A THIOESTERASE MBLAC2"/>
    <property type="match status" value="1"/>
</dbReference>
<dbReference type="RefSeq" id="WP_167193442.1">
    <property type="nucleotide sequence ID" value="NZ_JAAORB010000003.1"/>
</dbReference>
<evidence type="ECO:0000313" key="5">
    <source>
        <dbReference type="Proteomes" id="UP000639775"/>
    </source>
</evidence>
<dbReference type="SMART" id="SM00849">
    <property type="entry name" value="Lactamase_B"/>
    <property type="match status" value="1"/>
</dbReference>